<dbReference type="AlphaFoldDB" id="R8BCT3"/>
<dbReference type="EMBL" id="KB933288">
    <property type="protein sequence ID" value="EON97113.1"/>
    <property type="molecule type" value="Genomic_DNA"/>
</dbReference>
<proteinExistence type="predicted"/>
<sequence length="101" mass="12043">MMFSYLNDATVWPKFCATYEGIYDKMGEFDEWYNLNVGPASFNIQEEWKDYIRVALDSLVLRSRDSLSYYIANKRFTVNLTYLLQWGRVQLFGRSNIKLDQ</sequence>
<dbReference type="Proteomes" id="UP000014074">
    <property type="component" value="Unassembled WGS sequence"/>
</dbReference>
<reference evidence="2" key="1">
    <citation type="journal article" date="2013" name="Genome Announc.">
        <title>Draft genome sequence of the ascomycete Phaeoacremonium aleophilum strain UCR-PA7, a causal agent of the esca disease complex in grapevines.</title>
        <authorList>
            <person name="Blanco-Ulate B."/>
            <person name="Rolshausen P."/>
            <person name="Cantu D."/>
        </authorList>
    </citation>
    <scope>NUCLEOTIDE SEQUENCE [LARGE SCALE GENOMIC DNA]</scope>
    <source>
        <strain evidence="2">UCR-PA7</strain>
    </source>
</reference>
<gene>
    <name evidence="1" type="ORF">UCRPA7_7376</name>
</gene>
<protein>
    <submittedName>
        <fullName evidence="1">Putative bacteriodes thetaiotaomicron symbiotic protein</fullName>
    </submittedName>
</protein>
<name>R8BCT3_PHAM7</name>
<keyword evidence="2" id="KW-1185">Reference proteome</keyword>
<evidence type="ECO:0000313" key="1">
    <source>
        <dbReference type="EMBL" id="EON97113.1"/>
    </source>
</evidence>
<dbReference type="GeneID" id="19328129"/>
<dbReference type="HOGENOM" id="CLU_2293646_0_0_1"/>
<dbReference type="RefSeq" id="XP_007918113.1">
    <property type="nucleotide sequence ID" value="XM_007919922.1"/>
</dbReference>
<accession>R8BCT3</accession>
<dbReference type="KEGG" id="tmn:UCRPA7_7376"/>
<dbReference type="OrthoDB" id="73875at2759"/>
<evidence type="ECO:0000313" key="2">
    <source>
        <dbReference type="Proteomes" id="UP000014074"/>
    </source>
</evidence>
<organism evidence="1 2">
    <name type="scientific">Phaeoacremonium minimum (strain UCR-PA7)</name>
    <name type="common">Esca disease fungus</name>
    <name type="synonym">Togninia minima</name>
    <dbReference type="NCBI Taxonomy" id="1286976"/>
    <lineage>
        <taxon>Eukaryota</taxon>
        <taxon>Fungi</taxon>
        <taxon>Dikarya</taxon>
        <taxon>Ascomycota</taxon>
        <taxon>Pezizomycotina</taxon>
        <taxon>Sordariomycetes</taxon>
        <taxon>Sordariomycetidae</taxon>
        <taxon>Togniniales</taxon>
        <taxon>Togniniaceae</taxon>
        <taxon>Phaeoacremonium</taxon>
    </lineage>
</organism>